<sequence length="196" mass="22930">MELWLRFGFSSPDFFIHDVHQWIKKMLADVAPLKFLVVLWWSWRWRNALILDSVDWNLDYICFKINMLLADMAAVFNLDNNPTRSMRVLAWCRPPPSSVKLNVDGSYRSGESCGSSNQCPERILHQFHHLPLNAYHGKQFLAYCPMQFHSIETWSALDAENLFWLVQTVAGEREPQPGYLHVYVLDVLFKIAVRES</sequence>
<gene>
    <name evidence="1" type="ORF">RIF29_00399</name>
</gene>
<dbReference type="EMBL" id="JAYWIO010000001">
    <property type="protein sequence ID" value="KAK7287241.1"/>
    <property type="molecule type" value="Genomic_DNA"/>
</dbReference>
<proteinExistence type="predicted"/>
<evidence type="ECO:0000313" key="2">
    <source>
        <dbReference type="Proteomes" id="UP001372338"/>
    </source>
</evidence>
<name>A0AAN9P771_CROPI</name>
<dbReference type="AlphaFoldDB" id="A0AAN9P771"/>
<accession>A0AAN9P771</accession>
<evidence type="ECO:0000313" key="1">
    <source>
        <dbReference type="EMBL" id="KAK7287241.1"/>
    </source>
</evidence>
<reference evidence="1 2" key="1">
    <citation type="submission" date="2024-01" db="EMBL/GenBank/DDBJ databases">
        <title>The genomes of 5 underutilized Papilionoideae crops provide insights into root nodulation and disease resistanc.</title>
        <authorList>
            <person name="Yuan L."/>
        </authorList>
    </citation>
    <scope>NUCLEOTIDE SEQUENCE [LARGE SCALE GENOMIC DNA]</scope>
    <source>
        <strain evidence="1">ZHUSHIDOU_FW_LH</strain>
        <tissue evidence="1">Leaf</tissue>
    </source>
</reference>
<dbReference type="Proteomes" id="UP001372338">
    <property type="component" value="Unassembled WGS sequence"/>
</dbReference>
<comment type="caution">
    <text evidence="1">The sequence shown here is derived from an EMBL/GenBank/DDBJ whole genome shotgun (WGS) entry which is preliminary data.</text>
</comment>
<protein>
    <submittedName>
        <fullName evidence="1">Uncharacterized protein</fullName>
    </submittedName>
</protein>
<organism evidence="1 2">
    <name type="scientific">Crotalaria pallida</name>
    <name type="common">Smooth rattlebox</name>
    <name type="synonym">Crotalaria striata</name>
    <dbReference type="NCBI Taxonomy" id="3830"/>
    <lineage>
        <taxon>Eukaryota</taxon>
        <taxon>Viridiplantae</taxon>
        <taxon>Streptophyta</taxon>
        <taxon>Embryophyta</taxon>
        <taxon>Tracheophyta</taxon>
        <taxon>Spermatophyta</taxon>
        <taxon>Magnoliopsida</taxon>
        <taxon>eudicotyledons</taxon>
        <taxon>Gunneridae</taxon>
        <taxon>Pentapetalae</taxon>
        <taxon>rosids</taxon>
        <taxon>fabids</taxon>
        <taxon>Fabales</taxon>
        <taxon>Fabaceae</taxon>
        <taxon>Papilionoideae</taxon>
        <taxon>50 kb inversion clade</taxon>
        <taxon>genistoids sensu lato</taxon>
        <taxon>core genistoids</taxon>
        <taxon>Crotalarieae</taxon>
        <taxon>Crotalaria</taxon>
    </lineage>
</organism>
<keyword evidence="2" id="KW-1185">Reference proteome</keyword>